<dbReference type="EMBL" id="LXQA010202772">
    <property type="protein sequence ID" value="MCI33244.1"/>
    <property type="molecule type" value="Genomic_DNA"/>
</dbReference>
<dbReference type="Proteomes" id="UP000265520">
    <property type="component" value="Unassembled WGS sequence"/>
</dbReference>
<comment type="caution">
    <text evidence="2">The sequence shown here is derived from an EMBL/GenBank/DDBJ whole genome shotgun (WGS) entry which is preliminary data.</text>
</comment>
<accession>A0A392RB45</accession>
<evidence type="ECO:0000313" key="2">
    <source>
        <dbReference type="EMBL" id="MCI33244.1"/>
    </source>
</evidence>
<name>A0A392RB45_9FABA</name>
<sequence>MRDLLKLALSEEVFSVRISCLVALSSGLVYFSFLINVNVRSLQPFIE</sequence>
<keyword evidence="3" id="KW-1185">Reference proteome</keyword>
<evidence type="ECO:0000256" key="1">
    <source>
        <dbReference type="SAM" id="Phobius"/>
    </source>
</evidence>
<protein>
    <submittedName>
        <fullName evidence="2">Uncharacterized protein</fullName>
    </submittedName>
</protein>
<dbReference type="AlphaFoldDB" id="A0A392RB45"/>
<keyword evidence="1" id="KW-0812">Transmembrane</keyword>
<keyword evidence="1" id="KW-1133">Transmembrane helix</keyword>
<organism evidence="2 3">
    <name type="scientific">Trifolium medium</name>
    <dbReference type="NCBI Taxonomy" id="97028"/>
    <lineage>
        <taxon>Eukaryota</taxon>
        <taxon>Viridiplantae</taxon>
        <taxon>Streptophyta</taxon>
        <taxon>Embryophyta</taxon>
        <taxon>Tracheophyta</taxon>
        <taxon>Spermatophyta</taxon>
        <taxon>Magnoliopsida</taxon>
        <taxon>eudicotyledons</taxon>
        <taxon>Gunneridae</taxon>
        <taxon>Pentapetalae</taxon>
        <taxon>rosids</taxon>
        <taxon>fabids</taxon>
        <taxon>Fabales</taxon>
        <taxon>Fabaceae</taxon>
        <taxon>Papilionoideae</taxon>
        <taxon>50 kb inversion clade</taxon>
        <taxon>NPAAA clade</taxon>
        <taxon>Hologalegina</taxon>
        <taxon>IRL clade</taxon>
        <taxon>Trifolieae</taxon>
        <taxon>Trifolium</taxon>
    </lineage>
</organism>
<keyword evidence="1" id="KW-0472">Membrane</keyword>
<feature type="transmembrane region" description="Helical" evidence="1">
    <location>
        <begin position="14"/>
        <end position="35"/>
    </location>
</feature>
<evidence type="ECO:0000313" key="3">
    <source>
        <dbReference type="Proteomes" id="UP000265520"/>
    </source>
</evidence>
<feature type="non-terminal residue" evidence="2">
    <location>
        <position position="47"/>
    </location>
</feature>
<reference evidence="2 3" key="1">
    <citation type="journal article" date="2018" name="Front. Plant Sci.">
        <title>Red Clover (Trifolium pratense) and Zigzag Clover (T. medium) - A Picture of Genomic Similarities and Differences.</title>
        <authorList>
            <person name="Dluhosova J."/>
            <person name="Istvanek J."/>
            <person name="Nedelnik J."/>
            <person name="Repkova J."/>
        </authorList>
    </citation>
    <scope>NUCLEOTIDE SEQUENCE [LARGE SCALE GENOMIC DNA]</scope>
    <source>
        <strain evidence="3">cv. 10/8</strain>
        <tissue evidence="2">Leaf</tissue>
    </source>
</reference>
<proteinExistence type="predicted"/>